<reference evidence="2" key="1">
    <citation type="journal article" date="2023" name="Science">
        <title>Genome structures resolve the early diversification of teleost fishes.</title>
        <authorList>
            <person name="Parey E."/>
            <person name="Louis A."/>
            <person name="Montfort J."/>
            <person name="Bouchez O."/>
            <person name="Roques C."/>
            <person name="Iampietro C."/>
            <person name="Lluch J."/>
            <person name="Castinel A."/>
            <person name="Donnadieu C."/>
            <person name="Desvignes T."/>
            <person name="Floi Bucao C."/>
            <person name="Jouanno E."/>
            <person name="Wen M."/>
            <person name="Mejri S."/>
            <person name="Dirks R."/>
            <person name="Jansen H."/>
            <person name="Henkel C."/>
            <person name="Chen W.J."/>
            <person name="Zahm M."/>
            <person name="Cabau C."/>
            <person name="Klopp C."/>
            <person name="Thompson A.W."/>
            <person name="Robinson-Rechavi M."/>
            <person name="Braasch I."/>
            <person name="Lecointre G."/>
            <person name="Bobe J."/>
            <person name="Postlethwait J.H."/>
            <person name="Berthelot C."/>
            <person name="Roest Crollius H."/>
            <person name="Guiguen Y."/>
        </authorList>
    </citation>
    <scope>NUCLEOTIDE SEQUENCE</scope>
    <source>
        <strain evidence="2">WJC10195</strain>
    </source>
</reference>
<feature type="compositionally biased region" description="Acidic residues" evidence="1">
    <location>
        <begin position="481"/>
        <end position="491"/>
    </location>
</feature>
<feature type="compositionally biased region" description="Low complexity" evidence="1">
    <location>
        <begin position="298"/>
        <end position="311"/>
    </location>
</feature>
<evidence type="ECO:0000313" key="3">
    <source>
        <dbReference type="Proteomes" id="UP001152622"/>
    </source>
</evidence>
<feature type="compositionally biased region" description="Basic and acidic residues" evidence="1">
    <location>
        <begin position="453"/>
        <end position="463"/>
    </location>
</feature>
<evidence type="ECO:0000313" key="2">
    <source>
        <dbReference type="EMBL" id="KAJ8380379.1"/>
    </source>
</evidence>
<dbReference type="EMBL" id="JAINUF010000001">
    <property type="protein sequence ID" value="KAJ8380379.1"/>
    <property type="molecule type" value="Genomic_DNA"/>
</dbReference>
<feature type="compositionally biased region" description="Basic and acidic residues" evidence="1">
    <location>
        <begin position="175"/>
        <end position="193"/>
    </location>
</feature>
<feature type="compositionally biased region" description="Acidic residues" evidence="1">
    <location>
        <begin position="148"/>
        <end position="174"/>
    </location>
</feature>
<feature type="region of interest" description="Disordered" evidence="1">
    <location>
        <begin position="115"/>
        <end position="337"/>
    </location>
</feature>
<comment type="caution">
    <text evidence="2">The sequence shown here is derived from an EMBL/GenBank/DDBJ whole genome shotgun (WGS) entry which is preliminary data.</text>
</comment>
<feature type="compositionally biased region" description="Basic and acidic residues" evidence="1">
    <location>
        <begin position="126"/>
        <end position="140"/>
    </location>
</feature>
<name>A0A9Q1GBB5_SYNKA</name>
<organism evidence="2 3">
    <name type="scientific">Synaphobranchus kaupii</name>
    <name type="common">Kaup's arrowtooth eel</name>
    <dbReference type="NCBI Taxonomy" id="118154"/>
    <lineage>
        <taxon>Eukaryota</taxon>
        <taxon>Metazoa</taxon>
        <taxon>Chordata</taxon>
        <taxon>Craniata</taxon>
        <taxon>Vertebrata</taxon>
        <taxon>Euteleostomi</taxon>
        <taxon>Actinopterygii</taxon>
        <taxon>Neopterygii</taxon>
        <taxon>Teleostei</taxon>
        <taxon>Anguilliformes</taxon>
        <taxon>Synaphobranchidae</taxon>
        <taxon>Synaphobranchus</taxon>
    </lineage>
</organism>
<feature type="compositionally biased region" description="Basic and acidic residues" evidence="1">
    <location>
        <begin position="492"/>
        <end position="522"/>
    </location>
</feature>
<proteinExistence type="predicted"/>
<keyword evidence="3" id="KW-1185">Reference proteome</keyword>
<gene>
    <name evidence="2" type="ORF">SKAU_G00011570</name>
</gene>
<evidence type="ECO:0000256" key="1">
    <source>
        <dbReference type="SAM" id="MobiDB-lite"/>
    </source>
</evidence>
<protein>
    <submittedName>
        <fullName evidence="2">Uncharacterized protein</fullName>
    </submittedName>
</protein>
<feature type="compositionally biased region" description="Acidic residues" evidence="1">
    <location>
        <begin position="322"/>
        <end position="331"/>
    </location>
</feature>
<dbReference type="Proteomes" id="UP001152622">
    <property type="component" value="Chromosome 1"/>
</dbReference>
<accession>A0A9Q1GBB5</accession>
<feature type="compositionally biased region" description="Acidic residues" evidence="1">
    <location>
        <begin position="523"/>
        <end position="549"/>
    </location>
</feature>
<feature type="region of interest" description="Disordered" evidence="1">
    <location>
        <begin position="419"/>
        <end position="549"/>
    </location>
</feature>
<feature type="compositionally biased region" description="Basic and acidic residues" evidence="1">
    <location>
        <begin position="245"/>
        <end position="255"/>
    </location>
</feature>
<dbReference type="PANTHER" id="PTHR22442:SF3">
    <property type="entry name" value="SOLUBLE LAMIN-ASSOCIATED PROTEIN OF 75 KDA"/>
    <property type="match status" value="1"/>
</dbReference>
<dbReference type="AlphaFoldDB" id="A0A9Q1GBB5"/>
<dbReference type="PANTHER" id="PTHR22442">
    <property type="match status" value="1"/>
</dbReference>
<sequence>MYRVCEQYLTTYPADKELLWEVQNVGGPFQRSSIANKIKTMTFKAEDSSSSFIRESMETEVVTEEETIQGTVTTSMQITEEVVIINKHIKAAEGIEDTPVSTRTRSVEFRRKRLRDETVEVSEESLPEKINRVEETKAEVEAPAAELAADEPVEEKEDEQGPNDEEGEETEAPQEEARGEEGALEAEPLKNMESEPMDSNVITNEETEEGAGSQELGEPAAVQENDIHMEDIEMENEAQDTVHAVPEEVAKHSAEQEVSAEGECPPTEAAVPLEEAHSPEPAAIPSNITAGEEEVNEEAQNPEAEQTQAQNKSGPPGKDVQEEAVEEETEETQAPMDFCQNAVLLVGLKEVSYQLSEKGGNEQIVEVERKLQKEGSEDKVEIILERLKWRKEVRDQEEEEVNADEAPLENKAVLQRKTEEVIAMPTRRSKRLSKGVLVDDSDKATAKRKAKAEKKADEADASRRALSAKTTTSRATPKPEEVEEDGEEDRVDEQREEPVVTEEQGAKVDENKNIEGEERVEEREEEAEENAGEKNEVEEENVEDKEDDG</sequence>
<dbReference type="InterPro" id="IPR029625">
    <property type="entry name" value="FAM169"/>
</dbReference>